<evidence type="ECO:0000313" key="4">
    <source>
        <dbReference type="Proteomes" id="UP000005741"/>
    </source>
</evidence>
<keyword evidence="2" id="KW-1133">Transmembrane helix</keyword>
<dbReference type="HOGENOM" id="CLU_037924_0_0_2"/>
<feature type="compositionally biased region" description="Low complexity" evidence="1">
    <location>
        <begin position="167"/>
        <end position="219"/>
    </location>
</feature>
<dbReference type="STRING" id="937775.Metlim_0333"/>
<dbReference type="AlphaFoldDB" id="H1Z0Z8"/>
<feature type="compositionally biased region" description="Polar residues" evidence="1">
    <location>
        <begin position="155"/>
        <end position="166"/>
    </location>
</feature>
<evidence type="ECO:0000256" key="2">
    <source>
        <dbReference type="SAM" id="Phobius"/>
    </source>
</evidence>
<name>H1Z0Z8_9EURY</name>
<protein>
    <recommendedName>
        <fullName evidence="5">DUF4129 domain-containing protein</fullName>
    </recommendedName>
</protein>
<organism evidence="3 4">
    <name type="scientific">Methanoplanus limicola DSM 2279</name>
    <dbReference type="NCBI Taxonomy" id="937775"/>
    <lineage>
        <taxon>Archaea</taxon>
        <taxon>Methanobacteriati</taxon>
        <taxon>Methanobacteriota</taxon>
        <taxon>Stenosarchaea group</taxon>
        <taxon>Methanomicrobia</taxon>
        <taxon>Methanomicrobiales</taxon>
        <taxon>Methanomicrobiaceae</taxon>
        <taxon>Methanoplanus</taxon>
    </lineage>
</organism>
<reference evidence="3 4" key="1">
    <citation type="submission" date="2011-10" db="EMBL/GenBank/DDBJ databases">
        <title>The Improved High-Quality Draft genome of Methanoplanus limicola DSM 2279.</title>
        <authorList>
            <consortium name="US DOE Joint Genome Institute (JGI-PGF)"/>
            <person name="Lucas S."/>
            <person name="Copeland A."/>
            <person name="Lapidus A."/>
            <person name="Glavina del Rio T."/>
            <person name="Dalin E."/>
            <person name="Tice H."/>
            <person name="Bruce D."/>
            <person name="Goodwin L."/>
            <person name="Pitluck S."/>
            <person name="Peters L."/>
            <person name="Mikhailova N."/>
            <person name="Lu M."/>
            <person name="Kyrpides N."/>
            <person name="Mavromatis K."/>
            <person name="Ivanova N."/>
            <person name="Markowitz V."/>
            <person name="Cheng J.-F."/>
            <person name="Hugenholtz P."/>
            <person name="Woyke T."/>
            <person name="Wu D."/>
            <person name="Wirth R."/>
            <person name="Brambilla E.-M."/>
            <person name="Klenk H.-P."/>
            <person name="Eisen J.A."/>
        </authorList>
    </citation>
    <scope>NUCLEOTIDE SEQUENCE [LARGE SCALE GENOMIC DNA]</scope>
    <source>
        <strain evidence="3 4">DSM 2279</strain>
    </source>
</reference>
<evidence type="ECO:0000313" key="3">
    <source>
        <dbReference type="EMBL" id="EHQ34474.1"/>
    </source>
</evidence>
<dbReference type="Proteomes" id="UP000005741">
    <property type="component" value="Chromosome"/>
</dbReference>
<dbReference type="RefSeq" id="WP_004076113.1">
    <property type="nucleotide sequence ID" value="NZ_CM001436.1"/>
</dbReference>
<dbReference type="InParanoid" id="H1Z0Z8"/>
<dbReference type="EMBL" id="CM001436">
    <property type="protein sequence ID" value="EHQ34474.1"/>
    <property type="molecule type" value="Genomic_DNA"/>
</dbReference>
<evidence type="ECO:0008006" key="5">
    <source>
        <dbReference type="Google" id="ProtNLM"/>
    </source>
</evidence>
<sequence>MKTDLSAESSGNCRISGSKKSIILFLLLISLLAVPVLADEITFQSGQKDYYFSTGSEAEIPIAYENSLGNAVSGQMVYRTTEKVQSGGFSYSSSNSQSTPLTLPAGDGKFTLNGLVSESQKTIDVDISFQYSDDSTSKTVTLGTITVHFTDDTSGKNQKNPQTSTESQSSSSGQQSSSSAQQMANQMQQQQQSLINQMMNSQAQQPVSSQQALQNSQQSYNPESLKRQMEEKTEEIGREMEALSEAISGDELLSSAEEKLSEEGYELSAESVNPESMDEGSFRREYKNQAGDLVTLSGNVNDGEVSSVEEIFNPEEQESLIPESLLNNETYQNYLVTLQNDGFAPVSASVNYTKDGALFEQIFNPSYGDPGAQNEDESDNSPKITADLSADLEVVHEVRLIRADDYSWLFPFMLVLLIAVLAVIGWFVYKKYCSGTAEGGSVMADVVKVPFDYRKYALGLLDEAESAFAEGDYVSAYGKAGQALRIYLSHSYYDGSEVTNEELMDIIGHTGSYSGDKLYLGNLLEACSAVEFAKGSADKEQFDDFVRYIRNIIAEKKV</sequence>
<evidence type="ECO:0000256" key="1">
    <source>
        <dbReference type="SAM" id="MobiDB-lite"/>
    </source>
</evidence>
<feature type="compositionally biased region" description="Basic and acidic residues" evidence="1">
    <location>
        <begin position="224"/>
        <end position="237"/>
    </location>
</feature>
<keyword evidence="4" id="KW-1185">Reference proteome</keyword>
<keyword evidence="2" id="KW-0472">Membrane</keyword>
<feature type="transmembrane region" description="Helical" evidence="2">
    <location>
        <begin position="408"/>
        <end position="429"/>
    </location>
</feature>
<feature type="region of interest" description="Disordered" evidence="1">
    <location>
        <begin position="256"/>
        <end position="279"/>
    </location>
</feature>
<feature type="region of interest" description="Disordered" evidence="1">
    <location>
        <begin position="150"/>
        <end position="237"/>
    </location>
</feature>
<keyword evidence="2" id="KW-0812">Transmembrane</keyword>
<gene>
    <name evidence="3" type="ORF">Metlim_0333</name>
</gene>
<proteinExistence type="predicted"/>
<accession>H1Z0Z8</accession>